<dbReference type="EC" id="3.4.21.-" evidence="11"/>
<evidence type="ECO:0000256" key="2">
    <source>
        <dbReference type="ARBA" id="ARBA00007066"/>
    </source>
</evidence>
<comment type="similarity">
    <text evidence="2">Belongs to the peptidase S26 family. IMP2 subfamily.</text>
</comment>
<feature type="active site" evidence="10">
    <location>
        <position position="116"/>
    </location>
</feature>
<dbReference type="GO" id="GO:0006465">
    <property type="term" value="P:signal peptide processing"/>
    <property type="evidence" value="ECO:0007669"/>
    <property type="project" value="InterPro"/>
</dbReference>
<dbReference type="Pfam" id="PF10502">
    <property type="entry name" value="Peptidase_S26"/>
    <property type="match status" value="2"/>
</dbReference>
<dbReference type="Gene3D" id="2.10.109.10">
    <property type="entry name" value="Umud Fragment, subunit A"/>
    <property type="match status" value="1"/>
</dbReference>
<dbReference type="GO" id="GO:0006627">
    <property type="term" value="P:protein processing involved in protein targeting to mitochondrion"/>
    <property type="evidence" value="ECO:0007669"/>
    <property type="project" value="EnsemblFungi"/>
</dbReference>
<dbReference type="PRINTS" id="PR00727">
    <property type="entry name" value="LEADERPTASE"/>
</dbReference>
<dbReference type="AlphaFoldDB" id="A0A1U7LWG7"/>
<gene>
    <name evidence="13" type="ORF">NEOLI_000040</name>
</gene>
<evidence type="ECO:0000259" key="12">
    <source>
        <dbReference type="Pfam" id="PF10502"/>
    </source>
</evidence>
<evidence type="ECO:0000256" key="3">
    <source>
        <dbReference type="ARBA" id="ARBA00022670"/>
    </source>
</evidence>
<dbReference type="PANTHER" id="PTHR46041">
    <property type="entry name" value="MITOCHONDRIAL INNER MEMBRANE PROTEASE SUBUNIT 2"/>
    <property type="match status" value="1"/>
</dbReference>
<feature type="transmembrane region" description="Helical" evidence="11">
    <location>
        <begin position="21"/>
        <end position="43"/>
    </location>
</feature>
<keyword evidence="5 11" id="KW-0999">Mitochondrion inner membrane</keyword>
<keyword evidence="9 11" id="KW-0472">Membrane</keyword>
<sequence length="195" mass="21535">MSTSRTIARKAFIRLLLRNSLIAATWLPPILFINTHVVTIAAVKGESMSPALNPKVKTEKDLVLLDMWTIKGPLVELKTTEEPIGASPTYVAQSNIQRGDVVVLKSPMNPENKLVKRVLALEGDQVVTRPPYPRSTVRIPAGHVWVEGDERFHSRDSNEYGPVSVGLITARVACILWPFERFGAVPKGGRLDYGV</sequence>
<dbReference type="InterPro" id="IPR019533">
    <property type="entry name" value="Peptidase_S26"/>
</dbReference>
<feature type="domain" description="Peptidase S26" evidence="12">
    <location>
        <begin position="29"/>
        <end position="127"/>
    </location>
</feature>
<dbReference type="CDD" id="cd06530">
    <property type="entry name" value="S26_SPase_I"/>
    <property type="match status" value="1"/>
</dbReference>
<evidence type="ECO:0000313" key="14">
    <source>
        <dbReference type="Proteomes" id="UP000186594"/>
    </source>
</evidence>
<dbReference type="PANTHER" id="PTHR46041:SF2">
    <property type="entry name" value="MITOCHONDRIAL INNER MEMBRANE PROTEASE SUBUNIT 2"/>
    <property type="match status" value="1"/>
</dbReference>
<protein>
    <recommendedName>
        <fullName evidence="11">Mitochondrial inner membrane protease subunit</fullName>
        <ecNumber evidence="11">3.4.21.-</ecNumber>
    </recommendedName>
</protein>
<comment type="subcellular location">
    <subcellularLocation>
        <location evidence="1">Mitochondrion inner membrane</location>
        <topology evidence="1">Single-pass membrane protein</topology>
    </subcellularLocation>
</comment>
<evidence type="ECO:0000256" key="8">
    <source>
        <dbReference type="ARBA" id="ARBA00023128"/>
    </source>
</evidence>
<keyword evidence="14" id="KW-1185">Reference proteome</keyword>
<accession>A0A1U7LWG7</accession>
<keyword evidence="6 11" id="KW-0378">Hydrolase</keyword>
<dbReference type="GO" id="GO:0004252">
    <property type="term" value="F:serine-type endopeptidase activity"/>
    <property type="evidence" value="ECO:0007669"/>
    <property type="project" value="InterPro"/>
</dbReference>
<dbReference type="OMA" id="WIPVIAW"/>
<feature type="active site" evidence="10">
    <location>
        <position position="47"/>
    </location>
</feature>
<evidence type="ECO:0000256" key="11">
    <source>
        <dbReference type="RuleBase" id="RU362041"/>
    </source>
</evidence>
<evidence type="ECO:0000256" key="5">
    <source>
        <dbReference type="ARBA" id="ARBA00022792"/>
    </source>
</evidence>
<reference evidence="13 14" key="1">
    <citation type="submission" date="2016-04" db="EMBL/GenBank/DDBJ databases">
        <title>Evolutionary innovation and constraint leading to complex multicellularity in the Ascomycota.</title>
        <authorList>
            <person name="Cisse O."/>
            <person name="Nguyen A."/>
            <person name="Hewitt D.A."/>
            <person name="Jedd G."/>
            <person name="Stajich J.E."/>
        </authorList>
    </citation>
    <scope>NUCLEOTIDE SEQUENCE [LARGE SCALE GENOMIC DNA]</scope>
    <source>
        <strain evidence="13 14">DAH-3</strain>
    </source>
</reference>
<evidence type="ECO:0000256" key="4">
    <source>
        <dbReference type="ARBA" id="ARBA00022692"/>
    </source>
</evidence>
<dbReference type="GO" id="GO:0042720">
    <property type="term" value="C:mitochondrial inner membrane peptidase complex"/>
    <property type="evidence" value="ECO:0007669"/>
    <property type="project" value="EnsemblFungi"/>
</dbReference>
<dbReference type="NCBIfam" id="TIGR02227">
    <property type="entry name" value="sigpep_I_bact"/>
    <property type="match status" value="1"/>
</dbReference>
<comment type="caution">
    <text evidence="13">The sequence shown here is derived from an EMBL/GenBank/DDBJ whole genome shotgun (WGS) entry which is preliminary data.</text>
</comment>
<dbReference type="STRING" id="1198029.A0A1U7LWG7"/>
<keyword evidence="4 11" id="KW-0812">Transmembrane</keyword>
<evidence type="ECO:0000313" key="13">
    <source>
        <dbReference type="EMBL" id="OLL27025.1"/>
    </source>
</evidence>
<proteinExistence type="inferred from homology"/>
<evidence type="ECO:0000256" key="9">
    <source>
        <dbReference type="ARBA" id="ARBA00023136"/>
    </source>
</evidence>
<dbReference type="Proteomes" id="UP000186594">
    <property type="component" value="Unassembled WGS sequence"/>
</dbReference>
<dbReference type="InterPro" id="IPR036286">
    <property type="entry name" value="LexA/Signal_pep-like_sf"/>
</dbReference>
<dbReference type="InterPro" id="IPR037730">
    <property type="entry name" value="IMP2"/>
</dbReference>
<evidence type="ECO:0000256" key="10">
    <source>
        <dbReference type="PIRSR" id="PIRSR600223-1"/>
    </source>
</evidence>
<keyword evidence="3 11" id="KW-0645">Protease</keyword>
<name>A0A1U7LWG7_NEOID</name>
<evidence type="ECO:0000256" key="6">
    <source>
        <dbReference type="ARBA" id="ARBA00022801"/>
    </source>
</evidence>
<dbReference type="EMBL" id="LXFE01000126">
    <property type="protein sequence ID" value="OLL27025.1"/>
    <property type="molecule type" value="Genomic_DNA"/>
</dbReference>
<dbReference type="InterPro" id="IPR000223">
    <property type="entry name" value="Pept_S26A_signal_pept_1"/>
</dbReference>
<feature type="domain" description="Peptidase S26" evidence="12">
    <location>
        <begin position="136"/>
        <end position="177"/>
    </location>
</feature>
<organism evidence="13 14">
    <name type="scientific">Neolecta irregularis (strain DAH-3)</name>
    <dbReference type="NCBI Taxonomy" id="1198029"/>
    <lineage>
        <taxon>Eukaryota</taxon>
        <taxon>Fungi</taxon>
        <taxon>Dikarya</taxon>
        <taxon>Ascomycota</taxon>
        <taxon>Taphrinomycotina</taxon>
        <taxon>Neolectales</taxon>
        <taxon>Neolectaceae</taxon>
        <taxon>Neolecta</taxon>
    </lineage>
</organism>
<evidence type="ECO:0000256" key="1">
    <source>
        <dbReference type="ARBA" id="ARBA00004434"/>
    </source>
</evidence>
<dbReference type="SUPFAM" id="SSF51306">
    <property type="entry name" value="LexA/Signal peptidase"/>
    <property type="match status" value="1"/>
</dbReference>
<dbReference type="OrthoDB" id="9996127at2759"/>
<evidence type="ECO:0000256" key="7">
    <source>
        <dbReference type="ARBA" id="ARBA00022989"/>
    </source>
</evidence>
<keyword evidence="7 11" id="KW-1133">Transmembrane helix</keyword>
<keyword evidence="8 11" id="KW-0496">Mitochondrion</keyword>